<feature type="non-terminal residue" evidence="4">
    <location>
        <position position="201"/>
    </location>
</feature>
<dbReference type="PANTHER" id="PTHR42953:SF3">
    <property type="entry name" value="HIGH-AFFINITY ZINC UPTAKE SYSTEM PROTEIN ZNUA"/>
    <property type="match status" value="1"/>
</dbReference>
<keyword evidence="2" id="KW-0813">Transport</keyword>
<dbReference type="PANTHER" id="PTHR42953">
    <property type="entry name" value="HIGH-AFFINITY ZINC UPTAKE SYSTEM PROTEIN ZNUA-RELATED"/>
    <property type="match status" value="1"/>
</dbReference>
<dbReference type="AlphaFoldDB" id="L8AXS3"/>
<dbReference type="Pfam" id="PF01297">
    <property type="entry name" value="ZnuA"/>
    <property type="match status" value="1"/>
</dbReference>
<proteinExistence type="inferred from homology"/>
<dbReference type="SUPFAM" id="SSF53807">
    <property type="entry name" value="Helical backbone' metal receptor"/>
    <property type="match status" value="1"/>
</dbReference>
<dbReference type="GO" id="GO:0046872">
    <property type="term" value="F:metal ion binding"/>
    <property type="evidence" value="ECO:0007669"/>
    <property type="project" value="InterPro"/>
</dbReference>
<protein>
    <submittedName>
        <fullName evidence="4">Hypothetical zinc ABC transporter, substrate binding protein</fullName>
    </submittedName>
</protein>
<keyword evidence="3" id="KW-0732">Signal</keyword>
<evidence type="ECO:0000256" key="1">
    <source>
        <dbReference type="ARBA" id="ARBA00011028"/>
    </source>
</evidence>
<sequence length="201" mass="21956">MHSFRHLIFLAVLAAALTVFAIFAPARAVPRVVATIPPLHGLLVDVMKGVGAPVLLLKDDGDPHHHALRPSEARTLTRADAVFLVSYGLERFLKERLPRLAARARIVELARAPDVKLLPRRDLDPFRAFGETSAGGATGKTPDLHIWTGPENGAAMAMEMARVLGELDPANAELYRRNAMELQTRIREVTVSLEALLAPLN</sequence>
<accession>L8AXS3</accession>
<dbReference type="EMBL" id="AB372112">
    <property type="protein sequence ID" value="BAM75594.1"/>
    <property type="molecule type" value="Genomic_DNA"/>
</dbReference>
<dbReference type="Gene3D" id="3.40.50.1980">
    <property type="entry name" value="Nitrogenase molybdenum iron protein domain"/>
    <property type="match status" value="1"/>
</dbReference>
<reference evidence="4" key="1">
    <citation type="submission" date="2007-12" db="EMBL/GenBank/DDBJ databases">
        <title>Phylogenetic prediction and protein expressional analysis in the genetic information detected from deep-sea hydrothermal vent in Suiyo seamount.</title>
        <authorList>
            <person name="Sasaki M."/>
            <person name="Tsujimura M."/>
            <person name="Zhang Z."/>
            <person name="Akutsu J."/>
            <person name="Tajima H."/>
            <person name="Kawarabayasi Y."/>
        </authorList>
    </citation>
    <scope>NUCLEOTIDE SEQUENCE</scope>
</reference>
<comment type="similarity">
    <text evidence="1">Belongs to the bacterial solute-binding protein 9 family.</text>
</comment>
<evidence type="ECO:0000256" key="3">
    <source>
        <dbReference type="ARBA" id="ARBA00022729"/>
    </source>
</evidence>
<evidence type="ECO:0000256" key="2">
    <source>
        <dbReference type="ARBA" id="ARBA00022448"/>
    </source>
</evidence>
<dbReference type="InterPro" id="IPR050492">
    <property type="entry name" value="Bact_metal-bind_prot9"/>
</dbReference>
<name>L8AXS3_9ZZZZ</name>
<evidence type="ECO:0000313" key="4">
    <source>
        <dbReference type="EMBL" id="BAM75594.1"/>
    </source>
</evidence>
<organism evidence="4">
    <name type="scientific">uncultured microorganism</name>
    <dbReference type="NCBI Taxonomy" id="358574"/>
    <lineage>
        <taxon>unclassified sequences</taxon>
        <taxon>environmental samples</taxon>
    </lineage>
</organism>
<dbReference type="GO" id="GO:0030001">
    <property type="term" value="P:metal ion transport"/>
    <property type="evidence" value="ECO:0007669"/>
    <property type="project" value="InterPro"/>
</dbReference>
<dbReference type="InterPro" id="IPR006127">
    <property type="entry name" value="ZnuA-like"/>
</dbReference>